<dbReference type="Proteomes" id="UP001567538">
    <property type="component" value="Unassembled WGS sequence"/>
</dbReference>
<feature type="domain" description="Beta-carotene isomerase D27-like C-terminal" evidence="1">
    <location>
        <begin position="144"/>
        <end position="224"/>
    </location>
</feature>
<dbReference type="InterPro" id="IPR025114">
    <property type="entry name" value="D27-like_C"/>
</dbReference>
<keyword evidence="3" id="KW-1185">Reference proteome</keyword>
<keyword evidence="2" id="KW-0413">Isomerase</keyword>
<organism evidence="2 3">
    <name type="scientific">Salvia divinorum</name>
    <name type="common">Maria pastora</name>
    <name type="synonym">Diviner's sage</name>
    <dbReference type="NCBI Taxonomy" id="28513"/>
    <lineage>
        <taxon>Eukaryota</taxon>
        <taxon>Viridiplantae</taxon>
        <taxon>Streptophyta</taxon>
        <taxon>Embryophyta</taxon>
        <taxon>Tracheophyta</taxon>
        <taxon>Spermatophyta</taxon>
        <taxon>Magnoliopsida</taxon>
        <taxon>eudicotyledons</taxon>
        <taxon>Gunneridae</taxon>
        <taxon>Pentapetalae</taxon>
        <taxon>asterids</taxon>
        <taxon>lamiids</taxon>
        <taxon>Lamiales</taxon>
        <taxon>Lamiaceae</taxon>
        <taxon>Nepetoideae</taxon>
        <taxon>Mentheae</taxon>
        <taxon>Salviinae</taxon>
        <taxon>Salvia</taxon>
        <taxon>Salvia subgen. Calosphace</taxon>
    </lineage>
</organism>
<accession>A0ABD1G6H4</accession>
<dbReference type="PANTHER" id="PTHR33591">
    <property type="entry name" value="BETA-CAROTENE ISOMERASE D27"/>
    <property type="match status" value="1"/>
</dbReference>
<protein>
    <submittedName>
        <fullName evidence="2">Beta-carotene isomerase d27, chloroplastic</fullName>
        <ecNumber evidence="2">5.2.1.14</ecNumber>
    </submittedName>
</protein>
<evidence type="ECO:0000313" key="3">
    <source>
        <dbReference type="Proteomes" id="UP001567538"/>
    </source>
</evidence>
<evidence type="ECO:0000313" key="2">
    <source>
        <dbReference type="EMBL" id="KAL1539710.1"/>
    </source>
</evidence>
<gene>
    <name evidence="2" type="primary">D27</name>
    <name evidence="2" type="ORF">AAHA92_24161</name>
</gene>
<dbReference type="PANTHER" id="PTHR33591:SF1">
    <property type="entry name" value="BETA-CAROTENE ISOMERASE D27, CHLOROPLASTIC"/>
    <property type="match status" value="1"/>
</dbReference>
<comment type="caution">
    <text evidence="2">The sequence shown here is derived from an EMBL/GenBank/DDBJ whole genome shotgun (WGS) entry which is preliminary data.</text>
</comment>
<reference evidence="2 3" key="1">
    <citation type="submission" date="2024-06" db="EMBL/GenBank/DDBJ databases">
        <title>A chromosome level genome sequence of Diviner's sage (Salvia divinorum).</title>
        <authorList>
            <person name="Ford S.A."/>
            <person name="Ro D.-K."/>
            <person name="Ness R.W."/>
            <person name="Phillips M.A."/>
        </authorList>
    </citation>
    <scope>NUCLEOTIDE SEQUENCE [LARGE SCALE GENOMIC DNA]</scope>
    <source>
        <strain evidence="2">SAF-2024a</strain>
        <tissue evidence="2">Leaf</tissue>
    </source>
</reference>
<dbReference type="InterPro" id="IPR038938">
    <property type="entry name" value="D27-like"/>
</dbReference>
<dbReference type="EMBL" id="JBEAFC010000009">
    <property type="protein sequence ID" value="KAL1539710.1"/>
    <property type="molecule type" value="Genomic_DNA"/>
</dbReference>
<dbReference type="GO" id="GO:0106365">
    <property type="term" value="F:beta-carotene isomerase activity"/>
    <property type="evidence" value="ECO:0007669"/>
    <property type="project" value="UniProtKB-EC"/>
</dbReference>
<sequence>MEATPLAVAQPYKSLCQPPRFDRRIAMHSPRSVAKKHHGLDAHNSQTKTSYSDNWFDRLAINYLSQSLQSSAGMRSSKEGYEGLVEAATMASRRFDPIQQRGVVIETLKTALPAPLLLLIKKTMPPSKFARELFAIFTTIFFAWLIGPCQVKESEFEGRTEKNVVYVPKCRFLEETNCVGMCTNLCKMPSQSFIKDSLGMPINMVPNFEDMSCEMIFGVEPPPQSLDPAFTQPCYKQCKAIKRDHNCAS</sequence>
<name>A0ABD1G6H4_SALDI</name>
<dbReference type="Pfam" id="PF13225">
    <property type="entry name" value="D27-like_C"/>
    <property type="match status" value="1"/>
</dbReference>
<evidence type="ECO:0000259" key="1">
    <source>
        <dbReference type="Pfam" id="PF13225"/>
    </source>
</evidence>
<dbReference type="AlphaFoldDB" id="A0ABD1G6H4"/>
<dbReference type="EC" id="5.2.1.14" evidence="2"/>
<proteinExistence type="predicted"/>